<evidence type="ECO:0000313" key="3">
    <source>
        <dbReference type="Proteomes" id="UP000515135"/>
    </source>
</evidence>
<dbReference type="KEGG" id="bbel:109475454"/>
<keyword evidence="2" id="KW-0472">Membrane</keyword>
<organism evidence="3 4">
    <name type="scientific">Branchiostoma belcheri</name>
    <name type="common">Amphioxus</name>
    <dbReference type="NCBI Taxonomy" id="7741"/>
    <lineage>
        <taxon>Eukaryota</taxon>
        <taxon>Metazoa</taxon>
        <taxon>Chordata</taxon>
        <taxon>Cephalochordata</taxon>
        <taxon>Leptocardii</taxon>
        <taxon>Amphioxiformes</taxon>
        <taxon>Branchiostomatidae</taxon>
        <taxon>Branchiostoma</taxon>
    </lineage>
</organism>
<dbReference type="RefSeq" id="XP_019631610.1">
    <property type="nucleotide sequence ID" value="XM_019776051.1"/>
</dbReference>
<keyword evidence="3" id="KW-1185">Reference proteome</keyword>
<feature type="transmembrane region" description="Helical" evidence="2">
    <location>
        <begin position="37"/>
        <end position="60"/>
    </location>
</feature>
<dbReference type="PANTHER" id="PTHR38564:SF2">
    <property type="entry name" value="WU:FC46H12 PRECURSOR"/>
    <property type="match status" value="1"/>
</dbReference>
<dbReference type="Pfam" id="PF07386">
    <property type="entry name" value="DUF1499"/>
    <property type="match status" value="1"/>
</dbReference>
<gene>
    <name evidence="4" type="primary">LOC109475454</name>
</gene>
<dbReference type="GeneID" id="109475454"/>
<reference evidence="4" key="1">
    <citation type="submission" date="2025-08" db="UniProtKB">
        <authorList>
            <consortium name="RefSeq"/>
        </authorList>
    </citation>
    <scope>IDENTIFICATION</scope>
    <source>
        <tissue evidence="4">Gonad</tissue>
    </source>
</reference>
<dbReference type="PANTHER" id="PTHR38564">
    <property type="entry name" value="SI:CH73-250A16.5-RELATED"/>
    <property type="match status" value="1"/>
</dbReference>
<dbReference type="AlphaFoldDB" id="A0A6P4YQ72"/>
<keyword evidence="2" id="KW-0812">Transmembrane</keyword>
<protein>
    <submittedName>
        <fullName evidence="4">Uncharacterized protein LOC109475454</fullName>
    </submittedName>
</protein>
<accession>A0A6P4YQ72</accession>
<evidence type="ECO:0000313" key="4">
    <source>
        <dbReference type="RefSeq" id="XP_019631610.1"/>
    </source>
</evidence>
<proteinExistence type="predicted"/>
<name>A0A6P4YQ72_BRABE</name>
<dbReference type="InterPro" id="IPR010865">
    <property type="entry name" value="DUF1499"/>
</dbReference>
<sequence>MFRNKSFEGMPNSEGSDGGQENKARSRRCCRCCTCKCCSIATAVTVVVVIVVLLAVYFGFGYPIHASCSINWTFHQNCSSVNTSLIAQMEKWTSRDNCPDGGQKCLYTFISSSSTELKGTHTTPVRGYVDDMTFTFMDPQDSPTCNVKAFSTSRVWYAYLDFGTNYCNLRNLAEGAGLTSRSNFTEVTRDSICTQYTSRNCEVY</sequence>
<dbReference type="Proteomes" id="UP000515135">
    <property type="component" value="Unplaced"/>
</dbReference>
<dbReference type="OrthoDB" id="5946254at2759"/>
<keyword evidence="2" id="KW-1133">Transmembrane helix</keyword>
<evidence type="ECO:0000256" key="2">
    <source>
        <dbReference type="SAM" id="Phobius"/>
    </source>
</evidence>
<evidence type="ECO:0000256" key="1">
    <source>
        <dbReference type="SAM" id="MobiDB-lite"/>
    </source>
</evidence>
<feature type="region of interest" description="Disordered" evidence="1">
    <location>
        <begin position="1"/>
        <end position="23"/>
    </location>
</feature>